<accession>A0A5J5K4E7</accession>
<protein>
    <recommendedName>
        <fullName evidence="2">DUF6745 domain-containing protein</fullName>
    </recommendedName>
</protein>
<keyword evidence="4" id="KW-1185">Reference proteome</keyword>
<proteinExistence type="predicted"/>
<name>A0A5J5K4E7_9ACTN</name>
<feature type="compositionally biased region" description="Basic and acidic residues" evidence="1">
    <location>
        <begin position="291"/>
        <end position="302"/>
    </location>
</feature>
<dbReference type="RefSeq" id="WP_150934923.1">
    <property type="nucleotide sequence ID" value="NZ_VYTZ01000006.1"/>
</dbReference>
<organism evidence="3 4">
    <name type="scientific">Microbispora cellulosiformans</name>
    <dbReference type="NCBI Taxonomy" id="2614688"/>
    <lineage>
        <taxon>Bacteria</taxon>
        <taxon>Bacillati</taxon>
        <taxon>Actinomycetota</taxon>
        <taxon>Actinomycetes</taxon>
        <taxon>Streptosporangiales</taxon>
        <taxon>Streptosporangiaceae</taxon>
        <taxon>Microbispora</taxon>
    </lineage>
</organism>
<gene>
    <name evidence="3" type="ORF">F5972_19230</name>
</gene>
<evidence type="ECO:0000259" key="2">
    <source>
        <dbReference type="Pfam" id="PF20530"/>
    </source>
</evidence>
<dbReference type="Pfam" id="PF20530">
    <property type="entry name" value="DUF6745"/>
    <property type="match status" value="1"/>
</dbReference>
<evidence type="ECO:0000313" key="4">
    <source>
        <dbReference type="Proteomes" id="UP000327011"/>
    </source>
</evidence>
<dbReference type="AlphaFoldDB" id="A0A5J5K4E7"/>
<dbReference type="EMBL" id="VYTZ01000006">
    <property type="protein sequence ID" value="KAA9377734.1"/>
    <property type="molecule type" value="Genomic_DNA"/>
</dbReference>
<dbReference type="Proteomes" id="UP000327011">
    <property type="component" value="Unassembled WGS sequence"/>
</dbReference>
<evidence type="ECO:0000313" key="3">
    <source>
        <dbReference type="EMBL" id="KAA9377734.1"/>
    </source>
</evidence>
<dbReference type="InterPro" id="IPR046633">
    <property type="entry name" value="DUF6745"/>
</dbReference>
<feature type="region of interest" description="Disordered" evidence="1">
    <location>
        <begin position="291"/>
        <end position="317"/>
    </location>
</feature>
<evidence type="ECO:0000256" key="1">
    <source>
        <dbReference type="SAM" id="MobiDB-lite"/>
    </source>
</evidence>
<sequence length="333" mass="37443">MNAQPPRRSDGVLTEEHEALIADVRATWTEIGLSTDPADRSAAERAVREAYAVMRSEPPGRIVWAGSPVACLRACVGGTPAPGPYRLPDESSSPGLVAELRRELRRRHRSSPWSGLEDRLARRLRDELGTRAWDELRTQIASRLREPLWHRFGVRLRGPVLSRLDARFPSLSCGHLGGVQDVWRDAYWMALYTCALRVTRMRDERLEAFAAVARHVGWWIPSADGVVLSERPAVLCRDEQERLHSATGPALSWPDGHALHAWHGTPVPEWVITDPAPEVIRREADPEIRRCAAESSGREHCAAESPASGRRGGDRWRRPWTVTRRRWSRSAAS</sequence>
<feature type="domain" description="DUF6745" evidence="2">
    <location>
        <begin position="184"/>
        <end position="308"/>
    </location>
</feature>
<comment type="caution">
    <text evidence="3">The sequence shown here is derived from an EMBL/GenBank/DDBJ whole genome shotgun (WGS) entry which is preliminary data.</text>
</comment>
<reference evidence="3 4" key="1">
    <citation type="submission" date="2019-09" db="EMBL/GenBank/DDBJ databases">
        <title>Screening of Novel Bioactive Compounds from Soil-Associated.</title>
        <authorList>
            <person name="Gong X."/>
        </authorList>
    </citation>
    <scope>NUCLEOTIDE SEQUENCE [LARGE SCALE GENOMIC DNA]</scope>
    <source>
        <strain evidence="3 4">Gxj-6</strain>
    </source>
</reference>